<sequence length="234" mass="26551">MRTLNTTTLTMHALCFFLVLLATIHGMQAVDYSVTNTALSTPGGVRFRDQIGAQYTTQTLDSATQFIWKVLQQNNPADRKNVEKVKLFVDDVDGIALTYPSINEIHLSARWINKIQAIDEFTGVLYHETTHVWQWFGNNQAPSGLTEGIADYVRLKANYIPSHWVKPGQGDKWDHGYDVTARFLDYCDGLRNGFVAELNKKMRNGYSDQFFVELLGKTPDQLFADYKAKYGNIA</sequence>
<gene>
    <name evidence="1" type="ORF">MILVUS5_LOCUS2266</name>
</gene>
<name>A0ACB0IHL4_TRIPR</name>
<protein>
    <submittedName>
        <fullName evidence="1">Uncharacterized protein</fullName>
    </submittedName>
</protein>
<evidence type="ECO:0000313" key="1">
    <source>
        <dbReference type="EMBL" id="CAJ2630497.1"/>
    </source>
</evidence>
<keyword evidence="2" id="KW-1185">Reference proteome</keyword>
<dbReference type="Proteomes" id="UP001177021">
    <property type="component" value="Unassembled WGS sequence"/>
</dbReference>
<comment type="caution">
    <text evidence="1">The sequence shown here is derived from an EMBL/GenBank/DDBJ whole genome shotgun (WGS) entry which is preliminary data.</text>
</comment>
<evidence type="ECO:0000313" key="2">
    <source>
        <dbReference type="Proteomes" id="UP001177021"/>
    </source>
</evidence>
<reference evidence="1" key="1">
    <citation type="submission" date="2023-10" db="EMBL/GenBank/DDBJ databases">
        <authorList>
            <person name="Rodriguez Cubillos JULIANA M."/>
            <person name="De Vega J."/>
        </authorList>
    </citation>
    <scope>NUCLEOTIDE SEQUENCE</scope>
</reference>
<accession>A0ACB0IHL4</accession>
<organism evidence="1 2">
    <name type="scientific">Trifolium pratense</name>
    <name type="common">Red clover</name>
    <dbReference type="NCBI Taxonomy" id="57577"/>
    <lineage>
        <taxon>Eukaryota</taxon>
        <taxon>Viridiplantae</taxon>
        <taxon>Streptophyta</taxon>
        <taxon>Embryophyta</taxon>
        <taxon>Tracheophyta</taxon>
        <taxon>Spermatophyta</taxon>
        <taxon>Magnoliopsida</taxon>
        <taxon>eudicotyledons</taxon>
        <taxon>Gunneridae</taxon>
        <taxon>Pentapetalae</taxon>
        <taxon>rosids</taxon>
        <taxon>fabids</taxon>
        <taxon>Fabales</taxon>
        <taxon>Fabaceae</taxon>
        <taxon>Papilionoideae</taxon>
        <taxon>50 kb inversion clade</taxon>
        <taxon>NPAAA clade</taxon>
        <taxon>Hologalegina</taxon>
        <taxon>IRL clade</taxon>
        <taxon>Trifolieae</taxon>
        <taxon>Trifolium</taxon>
    </lineage>
</organism>
<dbReference type="EMBL" id="CASHSV030000001">
    <property type="protein sequence ID" value="CAJ2630497.1"/>
    <property type="molecule type" value="Genomic_DNA"/>
</dbReference>
<proteinExistence type="predicted"/>